<reference evidence="14 15" key="1">
    <citation type="journal article" date="2011" name="Front. Microbiol.">
        <title>Genomic signatures of strain selection and enhancement in Bacillus atrophaeus var. globigii, a historical biowarfare simulant.</title>
        <authorList>
            <person name="Gibbons H.S."/>
            <person name="Broomall S.M."/>
            <person name="McNew L.A."/>
            <person name="Daligault H."/>
            <person name="Chapman C."/>
            <person name="Bruce D."/>
            <person name="Karavis M."/>
            <person name="Krepps M."/>
            <person name="McGregor P.A."/>
            <person name="Hong C."/>
            <person name="Park K.H."/>
            <person name="Akmal A."/>
            <person name="Feldman A."/>
            <person name="Lin J.S."/>
            <person name="Chang W.E."/>
            <person name="Higgs B.W."/>
            <person name="Demirev P."/>
            <person name="Lindquist J."/>
            <person name="Liem A."/>
            <person name="Fochler E."/>
            <person name="Read T.D."/>
            <person name="Tapia R."/>
            <person name="Johnson S."/>
            <person name="Bishop-Lilly K.A."/>
            <person name="Detter C."/>
            <person name="Han C."/>
            <person name="Sozhamannan S."/>
            <person name="Rosenzweig C.N."/>
            <person name="Skowronski E.W."/>
        </authorList>
    </citation>
    <scope>NUCLEOTIDE SEQUENCE [LARGE SCALE GENOMIC DNA]</scope>
    <source>
        <strain evidence="14 15">TPS4-2</strain>
    </source>
</reference>
<dbReference type="InterPro" id="IPR050231">
    <property type="entry name" value="Iron_ascorbate_oxido_reductase"/>
</dbReference>
<organism evidence="14 15">
    <name type="scientific">Idiomarina piscisalsi</name>
    <dbReference type="NCBI Taxonomy" id="1096243"/>
    <lineage>
        <taxon>Bacteria</taxon>
        <taxon>Pseudomonadati</taxon>
        <taxon>Pseudomonadota</taxon>
        <taxon>Gammaproteobacteria</taxon>
        <taxon>Alteromonadales</taxon>
        <taxon>Idiomarinaceae</taxon>
        <taxon>Idiomarina</taxon>
    </lineage>
</organism>
<dbReference type="Pfam" id="PF14226">
    <property type="entry name" value="DIOX_N"/>
    <property type="match status" value="1"/>
</dbReference>
<evidence type="ECO:0000313" key="15">
    <source>
        <dbReference type="Proteomes" id="UP000288361"/>
    </source>
</evidence>
<comment type="catalytic activity">
    <reaction evidence="9">
        <text>2-oxoglutarate + O2 + 2 H(+) = ethene + 3 CO2 + H2O</text>
        <dbReference type="Rhea" id="RHEA:31523"/>
        <dbReference type="ChEBI" id="CHEBI:15377"/>
        <dbReference type="ChEBI" id="CHEBI:15378"/>
        <dbReference type="ChEBI" id="CHEBI:15379"/>
        <dbReference type="ChEBI" id="CHEBI:16526"/>
        <dbReference type="ChEBI" id="CHEBI:16810"/>
        <dbReference type="ChEBI" id="CHEBI:18153"/>
        <dbReference type="EC" id="1.13.12.19"/>
    </reaction>
</comment>
<dbReference type="GO" id="GO:0046872">
    <property type="term" value="F:metal ion binding"/>
    <property type="evidence" value="ECO:0007669"/>
    <property type="project" value="UniProtKB-KW"/>
</dbReference>
<evidence type="ECO:0000256" key="4">
    <source>
        <dbReference type="ARBA" id="ARBA00012531"/>
    </source>
</evidence>
<evidence type="ECO:0000256" key="8">
    <source>
        <dbReference type="ARBA" id="ARBA00031282"/>
    </source>
</evidence>
<evidence type="ECO:0000256" key="2">
    <source>
        <dbReference type="ARBA" id="ARBA00004767"/>
    </source>
</evidence>
<comment type="catalytic activity">
    <reaction evidence="10">
        <text>L-arginine + 2-oxoglutarate + O2 = guanidine + L-glutamate 5-semialdehyde + succinate + CO2</text>
        <dbReference type="Rhea" id="RHEA:31535"/>
        <dbReference type="ChEBI" id="CHEBI:15379"/>
        <dbReference type="ChEBI" id="CHEBI:16526"/>
        <dbReference type="ChEBI" id="CHEBI:16810"/>
        <dbReference type="ChEBI" id="CHEBI:30031"/>
        <dbReference type="ChEBI" id="CHEBI:30087"/>
        <dbReference type="ChEBI" id="CHEBI:32682"/>
        <dbReference type="ChEBI" id="CHEBI:58066"/>
        <dbReference type="EC" id="1.14.20.7"/>
    </reaction>
</comment>
<evidence type="ECO:0000256" key="7">
    <source>
        <dbReference type="ARBA" id="ARBA00031011"/>
    </source>
</evidence>
<evidence type="ECO:0000256" key="10">
    <source>
        <dbReference type="ARBA" id="ARBA00049359"/>
    </source>
</evidence>
<evidence type="ECO:0000256" key="3">
    <source>
        <dbReference type="ARBA" id="ARBA00012293"/>
    </source>
</evidence>
<keyword evidence="11" id="KW-0560">Oxidoreductase</keyword>
<name>A0A432YS71_9GAMM</name>
<feature type="region of interest" description="Disordered" evidence="12">
    <location>
        <begin position="312"/>
        <end position="337"/>
    </location>
</feature>
<feature type="domain" description="Fe2OG dioxygenase" evidence="13">
    <location>
        <begin position="175"/>
        <end position="274"/>
    </location>
</feature>
<keyword evidence="6" id="KW-0266">Ethylene biosynthesis</keyword>
<evidence type="ECO:0000256" key="6">
    <source>
        <dbReference type="ARBA" id="ARBA00022666"/>
    </source>
</evidence>
<keyword evidence="11" id="KW-0408">Iron</keyword>
<dbReference type="InterPro" id="IPR027443">
    <property type="entry name" value="IPNS-like_sf"/>
</dbReference>
<dbReference type="EMBL" id="PIQA01000004">
    <property type="protein sequence ID" value="RUO64497.1"/>
    <property type="molecule type" value="Genomic_DNA"/>
</dbReference>
<sequence length="337" mass="37366">MSSSVPVLSLADYKNADDSIRASFIRKLGAAARDVGFFYLENHGLTQTEQEDIISLSKSFFALSEKEKQQVKMANSPHFRGYNQTHAEVTAGASDFREQFDIMDELPAVNSHLISDEWQKLIGPNQWPEAIPRMRSTLLTWQDRLTEVGLTLLSALCEALEQPADALQPTVENGPYRHTKLIKYPGSKTTDNQGVGAHKDPGYLTFVLQDEHSGLEVEINNAWHSVSPRNGALVVNIGELLELASDGYLKATNHRVVSPPAGVTRYSSAFFMAAQLDADIPVLELPEHLKRLAHGPSSDPKNPLLRQVGENVLKGRKRSHPDVTEKFYSDIPQQLSA</sequence>
<dbReference type="InterPro" id="IPR044861">
    <property type="entry name" value="IPNS-like_FE2OG_OXY"/>
</dbReference>
<comment type="pathway">
    <text evidence="2">Alkene biosynthesis; ethylene biosynthesis via 2-oxoglutarate.</text>
</comment>
<dbReference type="Proteomes" id="UP000288361">
    <property type="component" value="Unassembled WGS sequence"/>
</dbReference>
<comment type="cofactor">
    <cofactor evidence="1">
        <name>Fe(2+)</name>
        <dbReference type="ChEBI" id="CHEBI:29033"/>
    </cofactor>
</comment>
<evidence type="ECO:0000259" key="13">
    <source>
        <dbReference type="PROSITE" id="PS51471"/>
    </source>
</evidence>
<evidence type="ECO:0000313" key="14">
    <source>
        <dbReference type="EMBL" id="RUO64497.1"/>
    </source>
</evidence>
<dbReference type="InterPro" id="IPR005123">
    <property type="entry name" value="Oxoglu/Fe-dep_dioxygenase_dom"/>
</dbReference>
<dbReference type="EC" id="1.13.12.19" evidence="4"/>
<dbReference type="AlphaFoldDB" id="A0A432YS71"/>
<evidence type="ECO:0000256" key="12">
    <source>
        <dbReference type="SAM" id="MobiDB-lite"/>
    </source>
</evidence>
<dbReference type="PROSITE" id="PS51471">
    <property type="entry name" value="FE2OG_OXY"/>
    <property type="match status" value="1"/>
</dbReference>
<accession>A0A432YS71</accession>
<evidence type="ECO:0000256" key="1">
    <source>
        <dbReference type="ARBA" id="ARBA00001954"/>
    </source>
</evidence>
<keyword evidence="11" id="KW-0479">Metal-binding</keyword>
<protein>
    <recommendedName>
        <fullName evidence="5">2-oxoglutarate-dependent ethylene/succinate-forming enzyme</fullName>
        <ecNumber evidence="4">1.13.12.19</ecNumber>
        <ecNumber evidence="3">1.14.20.7</ecNumber>
    </recommendedName>
    <alternativeName>
        <fullName evidence="7">2-oxoglutarate dioxygenase (ethylene-forming)</fullName>
    </alternativeName>
    <alternativeName>
        <fullName evidence="8">2-oxoglutarate/L-arginine monooxygenase/decarboxylase (succinate-forming)</fullName>
    </alternativeName>
</protein>
<dbReference type="GO" id="GO:0102276">
    <property type="term" value="F:2-oxoglutarate oxygenase/decarboxylase (ethylene-forming) activity"/>
    <property type="evidence" value="ECO:0007669"/>
    <property type="project" value="UniProtKB-EC"/>
</dbReference>
<dbReference type="SUPFAM" id="SSF51197">
    <property type="entry name" value="Clavaminate synthase-like"/>
    <property type="match status" value="1"/>
</dbReference>
<dbReference type="Gene3D" id="2.60.120.330">
    <property type="entry name" value="B-lactam Antibiotic, Isopenicillin N Synthase, Chain"/>
    <property type="match status" value="1"/>
</dbReference>
<comment type="similarity">
    <text evidence="11">Belongs to the iron/ascorbate-dependent oxidoreductase family.</text>
</comment>
<dbReference type="EC" id="1.14.20.7" evidence="3"/>
<dbReference type="PRINTS" id="PR00682">
    <property type="entry name" value="IPNSYNTHASE"/>
</dbReference>
<evidence type="ECO:0000256" key="9">
    <source>
        <dbReference type="ARBA" id="ARBA00047725"/>
    </source>
</evidence>
<dbReference type="InterPro" id="IPR026992">
    <property type="entry name" value="DIOX_N"/>
</dbReference>
<gene>
    <name evidence="14" type="ORF">CWI73_07340</name>
</gene>
<dbReference type="RefSeq" id="WP_126752175.1">
    <property type="nucleotide sequence ID" value="NZ_JBHUMT010000001.1"/>
</dbReference>
<dbReference type="PANTHER" id="PTHR47990">
    <property type="entry name" value="2-OXOGLUTARATE (2OG) AND FE(II)-DEPENDENT OXYGENASE SUPERFAMILY PROTEIN-RELATED"/>
    <property type="match status" value="1"/>
</dbReference>
<dbReference type="Pfam" id="PF03171">
    <property type="entry name" value="2OG-FeII_Oxy"/>
    <property type="match status" value="1"/>
</dbReference>
<evidence type="ECO:0000256" key="5">
    <source>
        <dbReference type="ARBA" id="ARBA00019045"/>
    </source>
</evidence>
<dbReference type="GO" id="GO:0009693">
    <property type="term" value="P:ethylene biosynthetic process"/>
    <property type="evidence" value="ECO:0007669"/>
    <property type="project" value="UniProtKB-KW"/>
</dbReference>
<comment type="caution">
    <text evidence="14">The sequence shown here is derived from an EMBL/GenBank/DDBJ whole genome shotgun (WGS) entry which is preliminary data.</text>
</comment>
<evidence type="ECO:0000256" key="11">
    <source>
        <dbReference type="RuleBase" id="RU003682"/>
    </source>
</evidence>
<proteinExistence type="inferred from homology"/>